<name>A0A8H3R069_9GLOM</name>
<evidence type="ECO:0000313" key="1">
    <source>
        <dbReference type="EMBL" id="GES98960.1"/>
    </source>
</evidence>
<accession>A0A8H3R069</accession>
<gene>
    <name evidence="1" type="ORF">RCL2_002548800</name>
</gene>
<dbReference type="EMBL" id="BLAL01000276">
    <property type="protein sequence ID" value="GES98960.1"/>
    <property type="molecule type" value="Genomic_DNA"/>
</dbReference>
<sequence>METTYTGKEFKDTLKMKVERTLWRNFRNIGHLSTRKFFERVDKTFGHPKACPQSPRTMDADMDFLDVCVHKKSPDNVSCTTLPERRGTRVLYTLRKDNSLESAIIEGYKSIEITASDIYRTDIIRLGKHSEKLRSWLKEAQQSSGDITSRLTKKDAKERIILQKNEKIERLTRIKEAQSKFRKNAEC</sequence>
<evidence type="ECO:0000313" key="2">
    <source>
        <dbReference type="Proteomes" id="UP000615446"/>
    </source>
</evidence>
<reference evidence="1" key="1">
    <citation type="submission" date="2019-10" db="EMBL/GenBank/DDBJ databases">
        <title>Conservation and host-specific expression of non-tandemly repeated heterogenous ribosome RNA gene in arbuscular mycorrhizal fungi.</title>
        <authorList>
            <person name="Maeda T."/>
            <person name="Kobayashi Y."/>
            <person name="Nakagawa T."/>
            <person name="Ezawa T."/>
            <person name="Yamaguchi K."/>
            <person name="Bino T."/>
            <person name="Nishimoto Y."/>
            <person name="Shigenobu S."/>
            <person name="Kawaguchi M."/>
        </authorList>
    </citation>
    <scope>NUCLEOTIDE SEQUENCE</scope>
    <source>
        <strain evidence="1">HR1</strain>
    </source>
</reference>
<dbReference type="AlphaFoldDB" id="A0A8H3R069"/>
<comment type="caution">
    <text evidence="1">The sequence shown here is derived from an EMBL/GenBank/DDBJ whole genome shotgun (WGS) entry which is preliminary data.</text>
</comment>
<dbReference type="Proteomes" id="UP000615446">
    <property type="component" value="Unassembled WGS sequence"/>
</dbReference>
<organism evidence="1 2">
    <name type="scientific">Rhizophagus clarus</name>
    <dbReference type="NCBI Taxonomy" id="94130"/>
    <lineage>
        <taxon>Eukaryota</taxon>
        <taxon>Fungi</taxon>
        <taxon>Fungi incertae sedis</taxon>
        <taxon>Mucoromycota</taxon>
        <taxon>Glomeromycotina</taxon>
        <taxon>Glomeromycetes</taxon>
        <taxon>Glomerales</taxon>
        <taxon>Glomeraceae</taxon>
        <taxon>Rhizophagus</taxon>
    </lineage>
</organism>
<proteinExistence type="predicted"/>
<protein>
    <submittedName>
        <fullName evidence="1">Uncharacterized protein</fullName>
    </submittedName>
</protein>